<dbReference type="Proteomes" id="UP000250043">
    <property type="component" value="Unassembled WGS sequence"/>
</dbReference>
<dbReference type="AlphaFoldDB" id="A0A8E2DK88"/>
<dbReference type="Gene3D" id="1.10.510.10">
    <property type="entry name" value="Transferase(Phosphotransferase) domain 1"/>
    <property type="match status" value="1"/>
</dbReference>
<organism evidence="2 3">
    <name type="scientific">Obba rivulosa</name>
    <dbReference type="NCBI Taxonomy" id="1052685"/>
    <lineage>
        <taxon>Eukaryota</taxon>
        <taxon>Fungi</taxon>
        <taxon>Dikarya</taxon>
        <taxon>Basidiomycota</taxon>
        <taxon>Agaricomycotina</taxon>
        <taxon>Agaricomycetes</taxon>
        <taxon>Polyporales</taxon>
        <taxon>Gelatoporiaceae</taxon>
        <taxon>Obba</taxon>
    </lineage>
</organism>
<feature type="domain" description="Protein kinase" evidence="1">
    <location>
        <begin position="1"/>
        <end position="346"/>
    </location>
</feature>
<dbReference type="GO" id="GO:0004672">
    <property type="term" value="F:protein kinase activity"/>
    <property type="evidence" value="ECO:0007669"/>
    <property type="project" value="InterPro"/>
</dbReference>
<dbReference type="OrthoDB" id="5987198at2759"/>
<dbReference type="EMBL" id="KV722409">
    <property type="protein sequence ID" value="OCH90192.1"/>
    <property type="molecule type" value="Genomic_DNA"/>
</dbReference>
<name>A0A8E2DK88_9APHY</name>
<gene>
    <name evidence="2" type="ORF">OBBRIDRAFT_826066</name>
</gene>
<dbReference type="PROSITE" id="PS50011">
    <property type="entry name" value="PROTEIN_KINASE_DOM"/>
    <property type="match status" value="1"/>
</dbReference>
<dbReference type="InterPro" id="IPR000719">
    <property type="entry name" value="Prot_kinase_dom"/>
</dbReference>
<evidence type="ECO:0000313" key="3">
    <source>
        <dbReference type="Proteomes" id="UP000250043"/>
    </source>
</evidence>
<reference evidence="2 3" key="1">
    <citation type="submission" date="2016-07" db="EMBL/GenBank/DDBJ databases">
        <title>Draft genome of the white-rot fungus Obba rivulosa 3A-2.</title>
        <authorList>
            <consortium name="DOE Joint Genome Institute"/>
            <person name="Miettinen O."/>
            <person name="Riley R."/>
            <person name="Acob R."/>
            <person name="Barry K."/>
            <person name="Cullen D."/>
            <person name="De Vries R."/>
            <person name="Hainaut M."/>
            <person name="Hatakka A."/>
            <person name="Henrissat B."/>
            <person name="Hilden K."/>
            <person name="Kuo R."/>
            <person name="Labutti K."/>
            <person name="Lipzen A."/>
            <person name="Makela M.R."/>
            <person name="Sandor L."/>
            <person name="Spatafora J.W."/>
            <person name="Grigoriev I.V."/>
            <person name="Hibbett D.S."/>
        </authorList>
    </citation>
    <scope>NUCLEOTIDE SEQUENCE [LARGE SCALE GENOMIC DNA]</scope>
    <source>
        <strain evidence="2 3">3A-2</strain>
    </source>
</reference>
<accession>A0A8E2DK88</accession>
<dbReference type="InterPro" id="IPR011009">
    <property type="entry name" value="Kinase-like_dom_sf"/>
</dbReference>
<dbReference type="SMART" id="SM00220">
    <property type="entry name" value="S_TKc"/>
    <property type="match status" value="1"/>
</dbReference>
<dbReference type="SUPFAM" id="SSF56112">
    <property type="entry name" value="Protein kinase-like (PK-like)"/>
    <property type="match status" value="1"/>
</dbReference>
<proteinExistence type="predicted"/>
<evidence type="ECO:0000259" key="1">
    <source>
        <dbReference type="PROSITE" id="PS50011"/>
    </source>
</evidence>
<keyword evidence="3" id="KW-1185">Reference proteome</keyword>
<protein>
    <recommendedName>
        <fullName evidence="1">Protein kinase domain-containing protein</fullName>
    </recommendedName>
</protein>
<evidence type="ECO:0000313" key="2">
    <source>
        <dbReference type="EMBL" id="OCH90192.1"/>
    </source>
</evidence>
<sequence>MSVQDAILDRVAALAPPPEVLLSREIWWRDHQPWFKECGYLLRPRYAPDWVPSWEGTNKYPMDCEDNVPALGGRVLDATRVSDGALVLLKKTLVSDHPHEIEIGTFFSSEPLASDPRNHCVPLYEALDVPDDPNMKVLVMPMLRALDNPPFETVGEAVEFFRQIFEGLQFIHENRVAHRDCMGPNIMMDPKPLFPDMFHPRDQRKNREWTGKAKFYSRTKRPTKYLFIDFGISKMYKAEELSVLEPPHRGGDRTVPEYQNSNEPRDPFPIDIYYLGNMIRRYFFQRFHDLEFMKPLVEDMIQDDPSKRPTIQKVVARFDTIWQSLGSRKLRSRLVACDEDLFTTFFRNTGHRFRTAYYILARYRAVPTPKS</sequence>
<dbReference type="GO" id="GO:0005524">
    <property type="term" value="F:ATP binding"/>
    <property type="evidence" value="ECO:0007669"/>
    <property type="project" value="InterPro"/>
</dbReference>